<keyword evidence="2 8" id="KW-0934">Plastid</keyword>
<keyword evidence="5" id="KW-0720">Serine protease</keyword>
<dbReference type="RefSeq" id="YP_008965590.1">
    <property type="nucleotide sequence ID" value="NC_023132.1"/>
</dbReference>
<evidence type="ECO:0000256" key="7">
    <source>
        <dbReference type="RuleBase" id="RU003567"/>
    </source>
</evidence>
<dbReference type="GO" id="GO:0009368">
    <property type="term" value="C:endopeptidase Clp complex"/>
    <property type="evidence" value="ECO:0007669"/>
    <property type="project" value="TreeGrafter"/>
</dbReference>
<dbReference type="PANTHER" id="PTHR10381">
    <property type="entry name" value="ATP-DEPENDENT CLP PROTEASE PROTEOLYTIC SUBUNIT"/>
    <property type="match status" value="1"/>
</dbReference>
<dbReference type="InterPro" id="IPR001907">
    <property type="entry name" value="ClpP"/>
</dbReference>
<dbReference type="CDD" id="cd07017">
    <property type="entry name" value="S14_ClpP_2"/>
    <property type="match status" value="1"/>
</dbReference>
<dbReference type="PANTHER" id="PTHR10381:SF15">
    <property type="entry name" value="CHLOROPLASTIC ATP-DEPENDENT CLP PROTEASE PROTEOLYTIC SUBUNIT 1"/>
    <property type="match status" value="1"/>
</dbReference>
<dbReference type="EMBL" id="HG515536">
    <property type="protein sequence ID" value="CDH98337.1"/>
    <property type="molecule type" value="Genomic_DNA"/>
</dbReference>
<dbReference type="InterPro" id="IPR029045">
    <property type="entry name" value="ClpP/crotonase-like_dom_sf"/>
</dbReference>
<evidence type="ECO:0000256" key="1">
    <source>
        <dbReference type="ARBA" id="ARBA00007039"/>
    </source>
</evidence>
<dbReference type="GO" id="GO:0004252">
    <property type="term" value="F:serine-type endopeptidase activity"/>
    <property type="evidence" value="ECO:0007669"/>
    <property type="project" value="InterPro"/>
</dbReference>
<dbReference type="InterPro" id="IPR023562">
    <property type="entry name" value="ClpP/TepA"/>
</dbReference>
<protein>
    <recommendedName>
        <fullName evidence="7">ATP-dependent Clp protease proteolytic subunit</fullName>
    </recommendedName>
</protein>
<evidence type="ECO:0000256" key="4">
    <source>
        <dbReference type="ARBA" id="ARBA00022801"/>
    </source>
</evidence>
<evidence type="ECO:0000313" key="8">
    <source>
        <dbReference type="EMBL" id="CDH98337.1"/>
    </source>
</evidence>
<evidence type="ECO:0000256" key="3">
    <source>
        <dbReference type="ARBA" id="ARBA00022670"/>
    </source>
</evidence>
<dbReference type="PROSITE" id="PS00381">
    <property type="entry name" value="CLP_PROTEASE_SER"/>
    <property type="match status" value="1"/>
</dbReference>
<evidence type="ECO:0000256" key="2">
    <source>
        <dbReference type="ARBA" id="ARBA00022640"/>
    </source>
</evidence>
<comment type="similarity">
    <text evidence="1 7">Belongs to the peptidase S14 family.</text>
</comment>
<feature type="active site" evidence="6">
    <location>
        <position position="51"/>
    </location>
</feature>
<sequence length="151" mass="17094">MLYLAITMRTKDQQLFINCSGGLTMYALAIYNTMQSIKPNSDTIGLGVAASMGSMILAGGAIEKRIALPHLRVMIRQPRWDYSGKIRTSDCVRQAEEAYEIRKMIIDIYAKSTKKPSQILERDMDREYFMSAAEAKEYGIVDHVLTDPTFE</sequence>
<accession>V6AQB2</accession>
<comment type="catalytic activity">
    <reaction evidence="6">
        <text>Hydrolysis of proteins to small peptides in the presence of ATP and magnesium. alpha-casein is the usual test substrate. In the absence of ATP, only oligopeptides shorter than five residues are hydrolyzed (such as succinyl-Leu-Tyr-|-NHMec, and Leu-Tyr-Leu-|-Tyr-Trp, in which cleavage of the -Tyr-|-Leu- and -Tyr-|-Trp bonds also occurs).</text>
        <dbReference type="EC" id="3.4.21.92"/>
    </reaction>
</comment>
<organism evidence="8">
    <name type="scientific">Phelipanche purpurea</name>
    <name type="common">Yarrow broomrape</name>
    <name type="synonym">Orobanche purpurea</name>
    <dbReference type="NCBI Taxonomy" id="223125"/>
    <lineage>
        <taxon>Eukaryota</taxon>
        <taxon>Viridiplantae</taxon>
        <taxon>Streptophyta</taxon>
        <taxon>Embryophyta</taxon>
        <taxon>Tracheophyta</taxon>
        <taxon>Spermatophyta</taxon>
        <taxon>Magnoliopsida</taxon>
        <taxon>eudicotyledons</taxon>
        <taxon>Gunneridae</taxon>
        <taxon>Pentapetalae</taxon>
        <taxon>asterids</taxon>
        <taxon>lamiids</taxon>
        <taxon>Lamiales</taxon>
        <taxon>Orobanchaceae</taxon>
        <taxon>Orobancheae</taxon>
        <taxon>Phelipanche</taxon>
    </lineage>
</organism>
<keyword evidence="4" id="KW-0378">Hydrolase</keyword>
<dbReference type="GeneID" id="17963880"/>
<dbReference type="GO" id="GO:0009532">
    <property type="term" value="C:plastid stroma"/>
    <property type="evidence" value="ECO:0007669"/>
    <property type="project" value="UniProtKB-ARBA"/>
</dbReference>
<dbReference type="SUPFAM" id="SSF52096">
    <property type="entry name" value="ClpP/crotonase"/>
    <property type="match status" value="1"/>
</dbReference>
<dbReference type="Pfam" id="PF00574">
    <property type="entry name" value="CLP_protease"/>
    <property type="match status" value="1"/>
</dbReference>
<dbReference type="Gene3D" id="3.90.226.10">
    <property type="entry name" value="2-enoyl-CoA Hydratase, Chain A, domain 1"/>
    <property type="match status" value="1"/>
</dbReference>
<keyword evidence="3 8" id="KW-0645">Protease</keyword>
<dbReference type="GO" id="GO:0051117">
    <property type="term" value="F:ATPase binding"/>
    <property type="evidence" value="ECO:0007669"/>
    <property type="project" value="TreeGrafter"/>
</dbReference>
<gene>
    <name evidence="8" type="primary">clpP</name>
</gene>
<dbReference type="GO" id="GO:0004176">
    <property type="term" value="F:ATP-dependent peptidase activity"/>
    <property type="evidence" value="ECO:0007669"/>
    <property type="project" value="InterPro"/>
</dbReference>
<evidence type="ECO:0000256" key="6">
    <source>
        <dbReference type="PROSITE-ProRule" id="PRU10085"/>
    </source>
</evidence>
<name>V6AQB2_PHEPU</name>
<dbReference type="InterPro" id="IPR018215">
    <property type="entry name" value="ClpP_Ser_AS"/>
</dbReference>
<proteinExistence type="inferred from homology"/>
<dbReference type="GO" id="GO:0006515">
    <property type="term" value="P:protein quality control for misfolded or incompletely synthesized proteins"/>
    <property type="evidence" value="ECO:0007669"/>
    <property type="project" value="TreeGrafter"/>
</dbReference>
<dbReference type="PRINTS" id="PR00127">
    <property type="entry name" value="CLPPROTEASEP"/>
</dbReference>
<geneLocation type="non-photosynthetic plastid" evidence="8"/>
<reference evidence="8" key="1">
    <citation type="journal article" date="2013" name="Plant Cell">
        <title>Mechanisms of functional and physical genome reduction in photosynthetic and nonphotosynthetic parasitic plants of the broomrape family.</title>
        <authorList>
            <person name="Wicke S."/>
            <person name="Mueller K.F."/>
            <person name="DePamphilis C.W."/>
            <person name="Quandt D."/>
            <person name="Wickett N.J."/>
            <person name="Zhang Y."/>
            <person name="Renner S.S."/>
            <person name="Schneeweiss G.M."/>
        </authorList>
    </citation>
    <scope>NUCLEOTIDE SEQUENCE</scope>
    <source>
        <tissue evidence="8">Reproductive tissue</tissue>
    </source>
</reference>
<evidence type="ECO:0000256" key="5">
    <source>
        <dbReference type="ARBA" id="ARBA00022825"/>
    </source>
</evidence>
<dbReference type="AlphaFoldDB" id="V6AQB2"/>